<evidence type="ECO:0000256" key="10">
    <source>
        <dbReference type="ARBA" id="ARBA00023209"/>
    </source>
</evidence>
<evidence type="ECO:0000256" key="4">
    <source>
        <dbReference type="ARBA" id="ARBA00022679"/>
    </source>
</evidence>
<dbReference type="PANTHER" id="PTHR15362:SF7">
    <property type="entry name" value="PHOSPHATIDYLSERINE SYNTHASE 2"/>
    <property type="match status" value="1"/>
</dbReference>
<feature type="transmembrane region" description="Helical" evidence="12">
    <location>
        <begin position="176"/>
        <end position="194"/>
    </location>
</feature>
<evidence type="ECO:0000256" key="6">
    <source>
        <dbReference type="ARBA" id="ARBA00022824"/>
    </source>
</evidence>
<dbReference type="Pfam" id="PF03034">
    <property type="entry name" value="PSS"/>
    <property type="match status" value="1"/>
</dbReference>
<evidence type="ECO:0000256" key="9">
    <source>
        <dbReference type="ARBA" id="ARBA00023136"/>
    </source>
</evidence>
<dbReference type="Proteomes" id="UP000824890">
    <property type="component" value="Unassembled WGS sequence"/>
</dbReference>
<evidence type="ECO:0000256" key="3">
    <source>
        <dbReference type="ARBA" id="ARBA00022516"/>
    </source>
</evidence>
<evidence type="ECO:0000313" key="13">
    <source>
        <dbReference type="EMBL" id="KAH0868449.1"/>
    </source>
</evidence>
<reference evidence="13 14" key="1">
    <citation type="submission" date="2021-05" db="EMBL/GenBank/DDBJ databases">
        <title>Genome Assembly of Synthetic Allotetraploid Brassica napus Reveals Homoeologous Exchanges between Subgenomes.</title>
        <authorList>
            <person name="Davis J.T."/>
        </authorList>
    </citation>
    <scope>NUCLEOTIDE SEQUENCE [LARGE SCALE GENOMIC DNA]</scope>
    <source>
        <strain evidence="14">cv. Da-Ae</strain>
        <tissue evidence="13">Seedling</tissue>
    </source>
</reference>
<keyword evidence="4 12" id="KW-0808">Transferase</keyword>
<keyword evidence="8 12" id="KW-0443">Lipid metabolism</keyword>
<feature type="transmembrane region" description="Helical" evidence="12">
    <location>
        <begin position="12"/>
        <end position="33"/>
    </location>
</feature>
<evidence type="ECO:0000256" key="2">
    <source>
        <dbReference type="ARBA" id="ARBA00005189"/>
    </source>
</evidence>
<gene>
    <name evidence="13" type="ORF">HID58_075471</name>
</gene>
<evidence type="ECO:0000256" key="7">
    <source>
        <dbReference type="ARBA" id="ARBA00022989"/>
    </source>
</evidence>
<keyword evidence="3 12" id="KW-0444">Lipid biosynthesis</keyword>
<keyword evidence="7 12" id="KW-1133">Transmembrane helix</keyword>
<comment type="function">
    <text evidence="12">Catalyzes a base-exchange reaction in which the polar head group of phosphatidylethanolamine (PE) is replaced by L-serine.</text>
</comment>
<evidence type="ECO:0000256" key="1">
    <source>
        <dbReference type="ARBA" id="ARBA00004477"/>
    </source>
</evidence>
<evidence type="ECO:0000256" key="8">
    <source>
        <dbReference type="ARBA" id="ARBA00023098"/>
    </source>
</evidence>
<organism evidence="13 14">
    <name type="scientific">Brassica napus</name>
    <name type="common">Rape</name>
    <dbReference type="NCBI Taxonomy" id="3708"/>
    <lineage>
        <taxon>Eukaryota</taxon>
        <taxon>Viridiplantae</taxon>
        <taxon>Streptophyta</taxon>
        <taxon>Embryophyta</taxon>
        <taxon>Tracheophyta</taxon>
        <taxon>Spermatophyta</taxon>
        <taxon>Magnoliopsida</taxon>
        <taxon>eudicotyledons</taxon>
        <taxon>Gunneridae</taxon>
        <taxon>Pentapetalae</taxon>
        <taxon>rosids</taxon>
        <taxon>malvids</taxon>
        <taxon>Brassicales</taxon>
        <taxon>Brassicaceae</taxon>
        <taxon>Brassiceae</taxon>
        <taxon>Brassica</taxon>
    </lineage>
</organism>
<keyword evidence="5 12" id="KW-0812">Transmembrane</keyword>
<evidence type="ECO:0000256" key="11">
    <source>
        <dbReference type="ARBA" id="ARBA00023264"/>
    </source>
</evidence>
<dbReference type="InterPro" id="IPR004277">
    <property type="entry name" value="PSS"/>
</dbReference>
<proteinExistence type="inferred from homology"/>
<evidence type="ECO:0000313" key="14">
    <source>
        <dbReference type="Proteomes" id="UP000824890"/>
    </source>
</evidence>
<keyword evidence="10 12" id="KW-0594">Phospholipid biosynthesis</keyword>
<dbReference type="EMBL" id="JAGKQM010000017">
    <property type="protein sequence ID" value="KAH0868449.1"/>
    <property type="molecule type" value="Genomic_DNA"/>
</dbReference>
<evidence type="ECO:0000256" key="12">
    <source>
        <dbReference type="RuleBase" id="RU368094"/>
    </source>
</evidence>
<keyword evidence="6 12" id="KW-0256">Endoplasmic reticulum</keyword>
<evidence type="ECO:0000256" key="5">
    <source>
        <dbReference type="ARBA" id="ARBA00022692"/>
    </source>
</evidence>
<keyword evidence="14" id="KW-1185">Reference proteome</keyword>
<comment type="similarity">
    <text evidence="12">Belongs to the CDP-alcohol phosphatidyltransferase class-I family.</text>
</comment>
<comment type="catalytic activity">
    <reaction evidence="12">
        <text>a CDP-1,2-diacyl-sn-glycerol + L-serine = a 1,2-diacyl-sn-glycero-3-phospho-L-serine + CMP + H(+)</text>
        <dbReference type="Rhea" id="RHEA:16913"/>
        <dbReference type="ChEBI" id="CHEBI:15378"/>
        <dbReference type="ChEBI" id="CHEBI:33384"/>
        <dbReference type="ChEBI" id="CHEBI:57262"/>
        <dbReference type="ChEBI" id="CHEBI:58332"/>
        <dbReference type="ChEBI" id="CHEBI:60377"/>
        <dbReference type="EC" id="2.7.8.8"/>
    </reaction>
</comment>
<keyword evidence="11 12" id="KW-1208">Phospholipid metabolism</keyword>
<comment type="pathway">
    <text evidence="12">Phospholipid metabolism; phosphatidylethanolamine biosynthesis; phosphatidylethanolamine from CDP-diacylglycerol: step 1/2.</text>
</comment>
<accession>A0ABQ7YJQ9</accession>
<comment type="caution">
    <text evidence="12">Lacks conserved residue(s) required for the propagation of feature annotation.</text>
</comment>
<dbReference type="EC" id="2.7.8.8" evidence="12"/>
<dbReference type="PANTHER" id="PTHR15362">
    <property type="entry name" value="PHOSPHATIDYLINOSITOL SYNTHASE"/>
    <property type="match status" value="1"/>
</dbReference>
<feature type="transmembrane region" description="Helical" evidence="12">
    <location>
        <begin position="147"/>
        <end position="170"/>
    </location>
</feature>
<comment type="caution">
    <text evidence="13">The sequence shown here is derived from an EMBL/GenBank/DDBJ whole genome shotgun (WGS) entry which is preliminary data.</text>
</comment>
<name>A0ABQ7YJQ9_BRANA</name>
<comment type="subcellular location">
    <subcellularLocation>
        <location evidence="1 12">Endoplasmic reticulum membrane</location>
        <topology evidence="1 12">Multi-pass membrane protein</topology>
    </subcellularLocation>
</comment>
<comment type="pathway">
    <text evidence="2">Lipid metabolism.</text>
</comment>
<sequence length="227" mass="26806">MYKYQVLAQIQGYMFFSVLHVCIIEIDFRFFLLDLNLMERVMKRSSFGHKMRQSFYDITNSQTQKMSLIFKKPVKALHHEVTCKNALLKAKCSEQEGFGLECVQYAIFDGPTYEWVVISRQPNLIGKTLWQFTPVRWDKDEWHPLQAAWHVIQVLTLCIIFLTVALNTLFLKFSMWIPSTNPLILYSLILWLLIARDEALESDYVFNESSRNVYIFFSLSLLICRPH</sequence>
<protein>
    <recommendedName>
        <fullName evidence="12">CDP-diacylglycerol--serine O-phosphatidyltransferase</fullName>
        <ecNumber evidence="12">2.7.8.8</ecNumber>
    </recommendedName>
    <alternativeName>
        <fullName evidence="12">Phosphatidylserine synthase</fullName>
    </alternativeName>
</protein>
<keyword evidence="9 12" id="KW-0472">Membrane</keyword>